<dbReference type="EMBL" id="JANBUH010000759">
    <property type="protein sequence ID" value="KAJ2749553.1"/>
    <property type="molecule type" value="Genomic_DNA"/>
</dbReference>
<comment type="caution">
    <text evidence="1">The sequence shown here is derived from an EMBL/GenBank/DDBJ whole genome shotgun (WGS) entry which is preliminary data.</text>
</comment>
<protein>
    <submittedName>
        <fullName evidence="1">Uncharacterized protein</fullName>
    </submittedName>
</protein>
<reference evidence="1" key="1">
    <citation type="submission" date="2022-07" db="EMBL/GenBank/DDBJ databases">
        <title>Phylogenomic reconstructions and comparative analyses of Kickxellomycotina fungi.</title>
        <authorList>
            <person name="Reynolds N.K."/>
            <person name="Stajich J.E."/>
            <person name="Barry K."/>
            <person name="Grigoriev I.V."/>
            <person name="Crous P."/>
            <person name="Smith M.E."/>
        </authorList>
    </citation>
    <scope>NUCLEOTIDE SEQUENCE</scope>
    <source>
        <strain evidence="1">BCRC 34297</strain>
    </source>
</reference>
<organism evidence="1 2">
    <name type="scientific">Coemansia pectinata</name>
    <dbReference type="NCBI Taxonomy" id="1052879"/>
    <lineage>
        <taxon>Eukaryota</taxon>
        <taxon>Fungi</taxon>
        <taxon>Fungi incertae sedis</taxon>
        <taxon>Zoopagomycota</taxon>
        <taxon>Kickxellomycotina</taxon>
        <taxon>Kickxellomycetes</taxon>
        <taxon>Kickxellales</taxon>
        <taxon>Kickxellaceae</taxon>
        <taxon>Coemansia</taxon>
    </lineage>
</organism>
<gene>
    <name evidence="1" type="ORF">GGI19_005599</name>
</gene>
<accession>A0A9W8L963</accession>
<name>A0A9W8L963_9FUNG</name>
<dbReference type="Proteomes" id="UP001140011">
    <property type="component" value="Unassembled WGS sequence"/>
</dbReference>
<dbReference type="AlphaFoldDB" id="A0A9W8L963"/>
<evidence type="ECO:0000313" key="2">
    <source>
        <dbReference type="Proteomes" id="UP001140011"/>
    </source>
</evidence>
<sequence length="82" mass="9098">MEDFFNCKPAEVHISFTSNINKAGSLIITVKQAEDSIIAKMLSNAYGFDSNPGMLEYCHPPMSGRCKVGSTFKNQFMTENDV</sequence>
<keyword evidence="2" id="KW-1185">Reference proteome</keyword>
<evidence type="ECO:0000313" key="1">
    <source>
        <dbReference type="EMBL" id="KAJ2749553.1"/>
    </source>
</evidence>
<proteinExistence type="predicted"/>